<protein>
    <submittedName>
        <fullName evidence="1">Double-stranded RNA binding motif family protein</fullName>
    </submittedName>
</protein>
<organism evidence="1 2">
    <name type="scientific">Ferroglobus placidus (strain DSM 10642 / AEDII12DO)</name>
    <dbReference type="NCBI Taxonomy" id="589924"/>
    <lineage>
        <taxon>Archaea</taxon>
        <taxon>Methanobacteriati</taxon>
        <taxon>Methanobacteriota</taxon>
        <taxon>Archaeoglobi</taxon>
        <taxon>Archaeoglobales</taxon>
        <taxon>Archaeoglobaceae</taxon>
        <taxon>Ferroglobus</taxon>
    </lineage>
</organism>
<proteinExistence type="predicted"/>
<dbReference type="Proteomes" id="UP000002613">
    <property type="component" value="Chromosome"/>
</dbReference>
<reference evidence="1 2" key="2">
    <citation type="journal article" date="2011" name="Stand. Genomic Sci.">
        <title>Complete genome sequence of Ferroglobus placidus AEDII12DO.</title>
        <authorList>
            <person name="Anderson I."/>
            <person name="Risso C."/>
            <person name="Holmes D."/>
            <person name="Lucas S."/>
            <person name="Copeland A."/>
            <person name="Lapidus A."/>
            <person name="Cheng J.F."/>
            <person name="Bruce D."/>
            <person name="Goodwin L."/>
            <person name="Pitluck S."/>
            <person name="Saunders E."/>
            <person name="Brettin T."/>
            <person name="Detter J.C."/>
            <person name="Han C."/>
            <person name="Tapia R."/>
            <person name="Larimer F."/>
            <person name="Land M."/>
            <person name="Hauser L."/>
            <person name="Woyke T."/>
            <person name="Lovley D."/>
            <person name="Kyrpides N."/>
            <person name="Ivanova N."/>
        </authorList>
    </citation>
    <scope>NUCLEOTIDE SEQUENCE [LARGE SCALE GENOMIC DNA]</scope>
    <source>
        <strain evidence="2">DSM 10642 / AEDII12DO</strain>
    </source>
</reference>
<dbReference type="KEGG" id="fpl:Ferp_1222"/>
<dbReference type="AlphaFoldDB" id="D3RY15"/>
<reference evidence="2" key="1">
    <citation type="submission" date="2010-02" db="EMBL/GenBank/DDBJ databases">
        <title>Complete sequence of Ferroglobus placidus DSM 10642.</title>
        <authorList>
            <consortium name="US DOE Joint Genome Institute"/>
            <person name="Lucas S."/>
            <person name="Copeland A."/>
            <person name="Lapidus A."/>
            <person name="Cheng J.-F."/>
            <person name="Bruce D."/>
            <person name="Goodwin L."/>
            <person name="Pitluck S."/>
            <person name="Saunders E."/>
            <person name="Brettin T."/>
            <person name="Detter J.C."/>
            <person name="Han C."/>
            <person name="Tapia R."/>
            <person name="Larimer F."/>
            <person name="Land M."/>
            <person name="Hauser L."/>
            <person name="Kyrpides N."/>
            <person name="Ivanova N."/>
            <person name="Holmes D."/>
            <person name="Lovley D."/>
            <person name="Kyrpides N."/>
            <person name="Anderson I.J."/>
            <person name="Woyke T."/>
        </authorList>
    </citation>
    <scope>NUCLEOTIDE SEQUENCE [LARGE SCALE GENOMIC DNA]</scope>
    <source>
        <strain evidence="2">DSM 10642 / AEDII12DO</strain>
    </source>
</reference>
<keyword evidence="2" id="KW-1185">Reference proteome</keyword>
<dbReference type="GeneID" id="8778735"/>
<name>D3RY15_FERPA</name>
<dbReference type="HOGENOM" id="CLU_2565564_0_0_2"/>
<accession>D3RY15</accession>
<evidence type="ECO:0000313" key="2">
    <source>
        <dbReference type="Proteomes" id="UP000002613"/>
    </source>
</evidence>
<dbReference type="RefSeq" id="WP_012965721.1">
    <property type="nucleotide sequence ID" value="NC_013849.1"/>
</dbReference>
<dbReference type="EMBL" id="CP001899">
    <property type="protein sequence ID" value="ADC65378.1"/>
    <property type="molecule type" value="Genomic_DNA"/>
</dbReference>
<gene>
    <name evidence="1" type="ordered locus">Ferp_1222</name>
</gene>
<dbReference type="STRING" id="589924.Ferp_1222"/>
<evidence type="ECO:0000313" key="1">
    <source>
        <dbReference type="EMBL" id="ADC65378.1"/>
    </source>
</evidence>
<sequence>MGLEKSIQSKMPNEDLLGKTWSFEANKTMYLEVNLTVSYDNTLKNLTIKFPLLYVKYSIKEEKYTHISVFTITSTAGSSMS</sequence>
<dbReference type="PaxDb" id="589924-Ferp_1222"/>